<dbReference type="PANTHER" id="PTHR11889">
    <property type="entry name" value="HEDGEHOG"/>
    <property type="match status" value="1"/>
</dbReference>
<evidence type="ECO:0000256" key="1">
    <source>
        <dbReference type="SAM" id="Phobius"/>
    </source>
</evidence>
<evidence type="ECO:0000259" key="2">
    <source>
        <dbReference type="Pfam" id="PF01079"/>
    </source>
</evidence>
<reference evidence="3" key="1">
    <citation type="submission" date="2021-02" db="EMBL/GenBank/DDBJ databases">
        <authorList>
            <person name="Nowell W R."/>
        </authorList>
    </citation>
    <scope>NUCLEOTIDE SEQUENCE</scope>
</reference>
<evidence type="ECO:0000313" key="4">
    <source>
        <dbReference type="Proteomes" id="UP000663828"/>
    </source>
</evidence>
<dbReference type="Pfam" id="PF01079">
    <property type="entry name" value="Hint"/>
    <property type="match status" value="1"/>
</dbReference>
<name>A0A816AKR5_ADIRI</name>
<dbReference type="GO" id="GO:0016540">
    <property type="term" value="P:protein autoprocessing"/>
    <property type="evidence" value="ECO:0007669"/>
    <property type="project" value="InterPro"/>
</dbReference>
<dbReference type="SUPFAM" id="SSF51294">
    <property type="entry name" value="Hedgehog/intein (Hint) domain"/>
    <property type="match status" value="1"/>
</dbReference>
<comment type="caution">
    <text evidence="3">The sequence shown here is derived from an EMBL/GenBank/DDBJ whole genome shotgun (WGS) entry which is preliminary data.</text>
</comment>
<dbReference type="PANTHER" id="PTHR11889:SF31">
    <property type="entry name" value="PROTEIN HEDGEHOG"/>
    <property type="match status" value="1"/>
</dbReference>
<dbReference type="CDD" id="cd00081">
    <property type="entry name" value="Hint"/>
    <property type="match status" value="1"/>
</dbReference>
<dbReference type="InterPro" id="IPR050387">
    <property type="entry name" value="Hedgehog_Signaling"/>
</dbReference>
<feature type="domain" description="Hedgehog protein Hint" evidence="2">
    <location>
        <begin position="122"/>
        <end position="297"/>
    </location>
</feature>
<feature type="transmembrane region" description="Helical" evidence="1">
    <location>
        <begin position="43"/>
        <end position="73"/>
    </location>
</feature>
<keyword evidence="1" id="KW-0472">Membrane</keyword>
<dbReference type="EMBL" id="CAJNOR010006508">
    <property type="protein sequence ID" value="CAF1597043.1"/>
    <property type="molecule type" value="Genomic_DNA"/>
</dbReference>
<dbReference type="AlphaFoldDB" id="A0A816AKR5"/>
<protein>
    <recommendedName>
        <fullName evidence="2">Hedgehog protein Hint domain-containing protein</fullName>
    </recommendedName>
</protein>
<dbReference type="Proteomes" id="UP000663828">
    <property type="component" value="Unassembled WGS sequence"/>
</dbReference>
<keyword evidence="1" id="KW-0812">Transmembrane</keyword>
<accession>A0A816AKR5</accession>
<keyword evidence="1" id="KW-1133">Transmembrane helix</keyword>
<gene>
    <name evidence="3" type="ORF">XAT740_LOCUS47233</name>
</gene>
<dbReference type="Gene3D" id="2.170.16.10">
    <property type="entry name" value="Hedgehog/Intein (Hint) domain"/>
    <property type="match status" value="1"/>
</dbReference>
<proteinExistence type="predicted"/>
<dbReference type="InterPro" id="IPR001767">
    <property type="entry name" value="Hedgehog_Hint"/>
</dbReference>
<feature type="transmembrane region" description="Helical" evidence="1">
    <location>
        <begin position="324"/>
        <end position="346"/>
    </location>
</feature>
<keyword evidence="4" id="KW-1185">Reference proteome</keyword>
<sequence>MAYRNVVHPATYDIEYYKPPTTRVIRTETYDTYRRRSSWSDTCFGCGTWCCLLGLLGCLLLTAGLIVALVFIIRAANNDETTTTTTTNVITLTITIPTLTTTVTTTTTSTVTTNEITGNPPATAATSSCYYGADIVRLLNGNYRRIDQLKVGDRLWTLAKDGRTLIEDEMILMMIAEANASSLFYTLTTFDGYSISLTGHHYIPVLNIITNKIIHLRASQVTQSHHLVLTSRTSKIVQITKTLRQGFYSPLTISGSLLVNNISTSVYVADYGLSPEIFHEIYRPVRVYYRLTRWLFRTDYNPLLMGIKCGLHSLETFLKMHHTLGYLLITVQKNILWIILTLLILYGRRKYLYWRKASSLVLKEA</sequence>
<evidence type="ECO:0000313" key="3">
    <source>
        <dbReference type="EMBL" id="CAF1597043.1"/>
    </source>
</evidence>
<dbReference type="InterPro" id="IPR036844">
    <property type="entry name" value="Hint_dom_sf"/>
</dbReference>
<organism evidence="3 4">
    <name type="scientific">Adineta ricciae</name>
    <name type="common">Rotifer</name>
    <dbReference type="NCBI Taxonomy" id="249248"/>
    <lineage>
        <taxon>Eukaryota</taxon>
        <taxon>Metazoa</taxon>
        <taxon>Spiralia</taxon>
        <taxon>Gnathifera</taxon>
        <taxon>Rotifera</taxon>
        <taxon>Eurotatoria</taxon>
        <taxon>Bdelloidea</taxon>
        <taxon>Adinetida</taxon>
        <taxon>Adinetidae</taxon>
        <taxon>Adineta</taxon>
    </lineage>
</organism>